<dbReference type="Gene3D" id="3.90.120.10">
    <property type="entry name" value="DNA Methylase, subunit A, domain 2"/>
    <property type="match status" value="1"/>
</dbReference>
<dbReference type="PRINTS" id="PR00105">
    <property type="entry name" value="C5METTRFRASE"/>
</dbReference>
<comment type="similarity">
    <text evidence="4 5">Belongs to the class I-like SAM-binding methyltransferase superfamily. C5-methyltransferase family.</text>
</comment>
<dbReference type="InterPro" id="IPR019037">
    <property type="entry name" value="Restrct_endonuc_II_Bsp6I"/>
</dbReference>
<evidence type="ECO:0000256" key="4">
    <source>
        <dbReference type="PROSITE-ProRule" id="PRU01016"/>
    </source>
</evidence>
<evidence type="ECO:0000256" key="2">
    <source>
        <dbReference type="ARBA" id="ARBA00022679"/>
    </source>
</evidence>
<feature type="active site" evidence="4">
    <location>
        <position position="366"/>
    </location>
</feature>
<dbReference type="InterPro" id="IPR001525">
    <property type="entry name" value="C5_MeTfrase"/>
</dbReference>
<feature type="non-terminal residue" evidence="7">
    <location>
        <position position="1"/>
    </location>
</feature>
<dbReference type="InterPro" id="IPR029063">
    <property type="entry name" value="SAM-dependent_MTases_sf"/>
</dbReference>
<dbReference type="EC" id="2.1.1.37" evidence="6"/>
<keyword evidence="2 4" id="KW-0808">Transferase</keyword>
<dbReference type="Gene3D" id="3.40.50.150">
    <property type="entry name" value="Vaccinia Virus protein VP39"/>
    <property type="match status" value="1"/>
</dbReference>
<dbReference type="Pfam" id="PF09504">
    <property type="entry name" value="RE_Bsp6I"/>
    <property type="match status" value="1"/>
</dbReference>
<protein>
    <recommendedName>
        <fullName evidence="6">Cytosine-specific methyltransferase</fullName>
        <ecNumber evidence="6">2.1.1.37</ecNumber>
    </recommendedName>
</protein>
<evidence type="ECO:0000256" key="6">
    <source>
        <dbReference type="RuleBase" id="RU000417"/>
    </source>
</evidence>
<dbReference type="OrthoDB" id="5376140at2759"/>
<dbReference type="AlphaFoldDB" id="A0A9W4T582"/>
<sequence>ISSSYKILCLDCLGKKYHNQLADWQKKKFREYRRRDLAGWLIELIIMEVWQITSKELISYTDTKRKSKHGKHKGDYYTKNKSKYLLAQQKYRLKLQANKLPKIISEFQQNKQNQLLKLLPKIDTNNLERGCYACGYVKSPKGHIRIPFLFKSKKTHEKTGTFYFQGQKIGDAKISGEVMLPGNAYYDKSEASEKVKKLNGRGINLHESISERLVCYLNNFALAIGEGSYDAKSSEGDFIQIKATSNFEDDLSSFGPRSQFDFLHFARFDINKDEKELDGIVLNKKKNETFLQQQEQGRRPHFSIIKELIEKHRLEPYKKYKVASLFAGIGGIDLAFEQAGFKIGDIKQVKTEEVPEFDILIAGFPCQAFSVAGEQKGFNDERGKVFFEIIRFLKAKEPKAFLLENVRNLVNHNEGETLKKMLELLKDCGYWVKYDVLSAETHGNIPQNRERVFIVGFQEKKQYEIFSFPPKVPLKTQIRDLVDFQEPQEKKYYYSVGTGGHNVPLIFTKQGIRKLTPRECFNLQGFPPTFKLPNLANCHLYKQAGNSVIVPLIKRIAENVLTTMRKVKKLEKIPTQSQSFSPFKEQNAEKPGGSDIVLGMKESMFYVPNKPYDWAGCYLCGKELKGASKKGVVKNRNNP</sequence>
<dbReference type="PROSITE" id="PS00094">
    <property type="entry name" value="C5_MTASE_1"/>
    <property type="match status" value="1"/>
</dbReference>
<proteinExistence type="inferred from homology"/>
<dbReference type="PANTHER" id="PTHR46098">
    <property type="entry name" value="TRNA (CYTOSINE(38)-C(5))-METHYLTRANSFERASE"/>
    <property type="match status" value="1"/>
</dbReference>
<dbReference type="GO" id="GO:0003886">
    <property type="term" value="F:DNA (cytosine-5-)-methyltransferase activity"/>
    <property type="evidence" value="ECO:0007669"/>
    <property type="project" value="UniProtKB-EC"/>
</dbReference>
<dbReference type="InterPro" id="IPR031303">
    <property type="entry name" value="C5_meth_CS"/>
</dbReference>
<keyword evidence="1 4" id="KW-0489">Methyltransferase</keyword>
<evidence type="ECO:0000256" key="5">
    <source>
        <dbReference type="RuleBase" id="RU000416"/>
    </source>
</evidence>
<keyword evidence="3 4" id="KW-0949">S-adenosyl-L-methionine</keyword>
<dbReference type="PROSITE" id="PS51679">
    <property type="entry name" value="SAM_MT_C5"/>
    <property type="match status" value="1"/>
</dbReference>
<reference evidence="7" key="1">
    <citation type="submission" date="2022-08" db="EMBL/GenBank/DDBJ databases">
        <authorList>
            <person name="Kallberg Y."/>
            <person name="Tangrot J."/>
            <person name="Rosling A."/>
        </authorList>
    </citation>
    <scope>NUCLEOTIDE SEQUENCE</scope>
    <source>
        <strain evidence="7">Wild A</strain>
    </source>
</reference>
<evidence type="ECO:0000313" key="7">
    <source>
        <dbReference type="EMBL" id="CAI2193418.1"/>
    </source>
</evidence>
<comment type="catalytic activity">
    <reaction evidence="6">
        <text>a 2'-deoxycytidine in DNA + S-adenosyl-L-methionine = a 5-methyl-2'-deoxycytidine in DNA + S-adenosyl-L-homocysteine + H(+)</text>
        <dbReference type="Rhea" id="RHEA:13681"/>
        <dbReference type="Rhea" id="RHEA-COMP:11369"/>
        <dbReference type="Rhea" id="RHEA-COMP:11370"/>
        <dbReference type="ChEBI" id="CHEBI:15378"/>
        <dbReference type="ChEBI" id="CHEBI:57856"/>
        <dbReference type="ChEBI" id="CHEBI:59789"/>
        <dbReference type="ChEBI" id="CHEBI:85452"/>
        <dbReference type="ChEBI" id="CHEBI:85454"/>
        <dbReference type="EC" id="2.1.1.37"/>
    </reaction>
</comment>
<dbReference type="EMBL" id="CAMKVN010009553">
    <property type="protein sequence ID" value="CAI2193418.1"/>
    <property type="molecule type" value="Genomic_DNA"/>
</dbReference>
<feature type="non-terminal residue" evidence="7">
    <location>
        <position position="639"/>
    </location>
</feature>
<dbReference type="GO" id="GO:0032259">
    <property type="term" value="P:methylation"/>
    <property type="evidence" value="ECO:0007669"/>
    <property type="project" value="UniProtKB-KW"/>
</dbReference>
<dbReference type="Proteomes" id="UP001153678">
    <property type="component" value="Unassembled WGS sequence"/>
</dbReference>
<dbReference type="InterPro" id="IPR050750">
    <property type="entry name" value="C5-MTase"/>
</dbReference>
<dbReference type="NCBIfam" id="TIGR00675">
    <property type="entry name" value="dcm"/>
    <property type="match status" value="1"/>
</dbReference>
<comment type="caution">
    <text evidence="7">The sequence shown here is derived from an EMBL/GenBank/DDBJ whole genome shotgun (WGS) entry which is preliminary data.</text>
</comment>
<gene>
    <name evidence="7" type="ORF">FWILDA_LOCUS16065</name>
</gene>
<name>A0A9W4T582_9GLOM</name>
<dbReference type="InterPro" id="IPR018117">
    <property type="entry name" value="C5_DNA_meth_AS"/>
</dbReference>
<keyword evidence="8" id="KW-1185">Reference proteome</keyword>
<dbReference type="PROSITE" id="PS00095">
    <property type="entry name" value="C5_MTASE_2"/>
    <property type="match status" value="1"/>
</dbReference>
<evidence type="ECO:0000313" key="8">
    <source>
        <dbReference type="Proteomes" id="UP001153678"/>
    </source>
</evidence>
<accession>A0A9W4T582</accession>
<dbReference type="CDD" id="cd00315">
    <property type="entry name" value="Cyt_C5_DNA_methylase"/>
    <property type="match status" value="1"/>
</dbReference>
<evidence type="ECO:0000256" key="3">
    <source>
        <dbReference type="ARBA" id="ARBA00022691"/>
    </source>
</evidence>
<dbReference type="SUPFAM" id="SSF53335">
    <property type="entry name" value="S-adenosyl-L-methionine-dependent methyltransferases"/>
    <property type="match status" value="1"/>
</dbReference>
<dbReference type="PANTHER" id="PTHR46098:SF1">
    <property type="entry name" value="TRNA (CYTOSINE(38)-C(5))-METHYLTRANSFERASE"/>
    <property type="match status" value="1"/>
</dbReference>
<dbReference type="Pfam" id="PF00145">
    <property type="entry name" value="DNA_methylase"/>
    <property type="match status" value="2"/>
</dbReference>
<evidence type="ECO:0000256" key="1">
    <source>
        <dbReference type="ARBA" id="ARBA00022603"/>
    </source>
</evidence>
<organism evidence="7 8">
    <name type="scientific">Funneliformis geosporum</name>
    <dbReference type="NCBI Taxonomy" id="1117311"/>
    <lineage>
        <taxon>Eukaryota</taxon>
        <taxon>Fungi</taxon>
        <taxon>Fungi incertae sedis</taxon>
        <taxon>Mucoromycota</taxon>
        <taxon>Glomeromycotina</taxon>
        <taxon>Glomeromycetes</taxon>
        <taxon>Glomerales</taxon>
        <taxon>Glomeraceae</taxon>
        <taxon>Funneliformis</taxon>
    </lineage>
</organism>